<dbReference type="InterPro" id="IPR013785">
    <property type="entry name" value="Aldolase_TIM"/>
</dbReference>
<feature type="binding site" evidence="10">
    <location>
        <position position="164"/>
    </location>
    <ligand>
        <name>2-[(2R,5Z)-2-carboxy-4-methylthiazol-5(2H)-ylidene]ethyl phosphate</name>
        <dbReference type="ChEBI" id="CHEBI:62899"/>
    </ligand>
</feature>
<comment type="catalytic activity">
    <reaction evidence="9 10 11">
        <text>2-[(2R,5Z)-2-carboxy-4-methylthiazol-5(2H)-ylidene]ethyl phosphate + 4-amino-2-methyl-5-(diphosphooxymethyl)pyrimidine + 2 H(+) = thiamine phosphate + CO2 + diphosphate</text>
        <dbReference type="Rhea" id="RHEA:47844"/>
        <dbReference type="ChEBI" id="CHEBI:15378"/>
        <dbReference type="ChEBI" id="CHEBI:16526"/>
        <dbReference type="ChEBI" id="CHEBI:33019"/>
        <dbReference type="ChEBI" id="CHEBI:37575"/>
        <dbReference type="ChEBI" id="CHEBI:57841"/>
        <dbReference type="ChEBI" id="CHEBI:62899"/>
        <dbReference type="EC" id="2.5.1.3"/>
    </reaction>
</comment>
<dbReference type="PANTHER" id="PTHR20857:SF15">
    <property type="entry name" value="THIAMINE-PHOSPHATE SYNTHASE"/>
    <property type="match status" value="1"/>
</dbReference>
<comment type="catalytic activity">
    <reaction evidence="7 10 11">
        <text>4-methyl-5-(2-phosphooxyethyl)-thiazole + 4-amino-2-methyl-5-(diphosphooxymethyl)pyrimidine + H(+) = thiamine phosphate + diphosphate</text>
        <dbReference type="Rhea" id="RHEA:22328"/>
        <dbReference type="ChEBI" id="CHEBI:15378"/>
        <dbReference type="ChEBI" id="CHEBI:33019"/>
        <dbReference type="ChEBI" id="CHEBI:37575"/>
        <dbReference type="ChEBI" id="CHEBI:57841"/>
        <dbReference type="ChEBI" id="CHEBI:58296"/>
        <dbReference type="EC" id="2.5.1.3"/>
    </reaction>
</comment>
<comment type="similarity">
    <text evidence="10 11">Belongs to the thiamine-phosphate synthase family.</text>
</comment>
<proteinExistence type="inferred from homology"/>
<evidence type="ECO:0000256" key="1">
    <source>
        <dbReference type="ARBA" id="ARBA00003814"/>
    </source>
</evidence>
<dbReference type="InterPro" id="IPR036206">
    <property type="entry name" value="ThiamineP_synth_sf"/>
</dbReference>
<evidence type="ECO:0000256" key="5">
    <source>
        <dbReference type="ARBA" id="ARBA00022842"/>
    </source>
</evidence>
<name>A0A7C4VS06_9BACT</name>
<protein>
    <recommendedName>
        <fullName evidence="10">Thiamine-phosphate synthase</fullName>
        <shortName evidence="10">TP synthase</shortName>
        <shortName evidence="10">TPS</shortName>
        <ecNumber evidence="10">2.5.1.3</ecNumber>
    </recommendedName>
    <alternativeName>
        <fullName evidence="10">Thiamine-phosphate pyrophosphorylase</fullName>
        <shortName evidence="10">TMP pyrophosphorylase</shortName>
        <shortName evidence="10">TMP-PPase</shortName>
    </alternativeName>
</protein>
<feature type="binding site" evidence="10">
    <location>
        <begin position="36"/>
        <end position="40"/>
    </location>
    <ligand>
        <name>4-amino-2-methyl-5-(diphosphooxymethyl)pyrimidine</name>
        <dbReference type="ChEBI" id="CHEBI:57841"/>
    </ligand>
</feature>
<evidence type="ECO:0000259" key="13">
    <source>
        <dbReference type="Pfam" id="PF02581"/>
    </source>
</evidence>
<evidence type="ECO:0000256" key="3">
    <source>
        <dbReference type="ARBA" id="ARBA00022679"/>
    </source>
</evidence>
<feature type="binding site" evidence="10">
    <location>
        <position position="136"/>
    </location>
    <ligand>
        <name>4-amino-2-methyl-5-(diphosphooxymethyl)pyrimidine</name>
        <dbReference type="ChEBI" id="CHEBI:57841"/>
    </ligand>
</feature>
<reference evidence="14" key="1">
    <citation type="journal article" date="2020" name="mSystems">
        <title>Genome- and Community-Level Interaction Insights into Carbon Utilization and Element Cycling Functions of Hydrothermarchaeota in Hydrothermal Sediment.</title>
        <authorList>
            <person name="Zhou Z."/>
            <person name="Liu Y."/>
            <person name="Xu W."/>
            <person name="Pan J."/>
            <person name="Luo Z.H."/>
            <person name="Li M."/>
        </authorList>
    </citation>
    <scope>NUCLEOTIDE SEQUENCE [LARGE SCALE GENOMIC DNA]</scope>
    <source>
        <strain evidence="14">SpSt-477</strain>
    </source>
</reference>
<comment type="cofactor">
    <cofactor evidence="10">
        <name>Mg(2+)</name>
        <dbReference type="ChEBI" id="CHEBI:18420"/>
    </cofactor>
    <text evidence="10">Binds 1 Mg(2+) ion per subunit.</text>
</comment>
<dbReference type="InterPro" id="IPR022998">
    <property type="entry name" value="ThiamineP_synth_TenI"/>
</dbReference>
<sequence length="211" mass="23096">MKVEGIYLVTDRKACLWKSVEEVVFEAVEGGVSVVQLREKSLDTQTFVETAIRLRKRLHAKGVALIINDRIDVALAAKADGVHIGQSDMPYKLARKLLGKEAVIGLSVESEEQLIAAEALDVDYLGVSAIFPTPTKTDIKRQWGIDGLRRARQLSRHRLVAIGGIHTENAAAVFQAGADAIAVVSAVCSAREPRQAAAELYRIYRGKKQHV</sequence>
<dbReference type="UniPathway" id="UPA00060">
    <property type="reaction ID" value="UER00141"/>
</dbReference>
<feature type="binding site" evidence="10">
    <location>
        <begin position="133"/>
        <end position="135"/>
    </location>
    <ligand>
        <name>2-[(2R,5Z)-2-carboxy-4-methylthiazol-5(2H)-ylidene]ethyl phosphate</name>
        <dbReference type="ChEBI" id="CHEBI:62899"/>
    </ligand>
</feature>
<dbReference type="NCBIfam" id="TIGR00693">
    <property type="entry name" value="thiE"/>
    <property type="match status" value="1"/>
</dbReference>
<evidence type="ECO:0000313" key="14">
    <source>
        <dbReference type="EMBL" id="HGU34391.1"/>
    </source>
</evidence>
<dbReference type="InterPro" id="IPR034291">
    <property type="entry name" value="TMP_synthase"/>
</dbReference>
<keyword evidence="4 10" id="KW-0479">Metal-binding</keyword>
<keyword evidence="3 10" id="KW-0808">Transferase</keyword>
<dbReference type="PANTHER" id="PTHR20857">
    <property type="entry name" value="THIAMINE-PHOSPHATE PYROPHOSPHORYLASE"/>
    <property type="match status" value="1"/>
</dbReference>
<dbReference type="GO" id="GO:0009229">
    <property type="term" value="P:thiamine diphosphate biosynthetic process"/>
    <property type="evidence" value="ECO:0007669"/>
    <property type="project" value="UniProtKB-UniRule"/>
</dbReference>
<evidence type="ECO:0000256" key="6">
    <source>
        <dbReference type="ARBA" id="ARBA00022977"/>
    </source>
</evidence>
<dbReference type="FunFam" id="3.20.20.70:FF:000096">
    <property type="entry name" value="Thiamine-phosphate synthase"/>
    <property type="match status" value="1"/>
</dbReference>
<evidence type="ECO:0000256" key="2">
    <source>
        <dbReference type="ARBA" id="ARBA00005165"/>
    </source>
</evidence>
<dbReference type="GO" id="GO:0005737">
    <property type="term" value="C:cytoplasm"/>
    <property type="evidence" value="ECO:0007669"/>
    <property type="project" value="TreeGrafter"/>
</dbReference>
<comment type="caution">
    <text evidence="14">The sequence shown here is derived from an EMBL/GenBank/DDBJ whole genome shotgun (WGS) entry which is preliminary data.</text>
</comment>
<accession>A0A7C4VS06</accession>
<evidence type="ECO:0000256" key="11">
    <source>
        <dbReference type="RuleBase" id="RU003826"/>
    </source>
</evidence>
<evidence type="ECO:0000256" key="12">
    <source>
        <dbReference type="RuleBase" id="RU004253"/>
    </source>
</evidence>
<evidence type="ECO:0000256" key="9">
    <source>
        <dbReference type="ARBA" id="ARBA00047883"/>
    </source>
</evidence>
<dbReference type="Gene3D" id="3.20.20.70">
    <property type="entry name" value="Aldolase class I"/>
    <property type="match status" value="1"/>
</dbReference>
<evidence type="ECO:0000256" key="8">
    <source>
        <dbReference type="ARBA" id="ARBA00047851"/>
    </source>
</evidence>
<dbReference type="GO" id="GO:0009228">
    <property type="term" value="P:thiamine biosynthetic process"/>
    <property type="evidence" value="ECO:0007669"/>
    <property type="project" value="UniProtKB-KW"/>
</dbReference>
<comment type="catalytic activity">
    <reaction evidence="8 10 11">
        <text>2-(2-carboxy-4-methylthiazol-5-yl)ethyl phosphate + 4-amino-2-methyl-5-(diphosphooxymethyl)pyrimidine + 2 H(+) = thiamine phosphate + CO2 + diphosphate</text>
        <dbReference type="Rhea" id="RHEA:47848"/>
        <dbReference type="ChEBI" id="CHEBI:15378"/>
        <dbReference type="ChEBI" id="CHEBI:16526"/>
        <dbReference type="ChEBI" id="CHEBI:33019"/>
        <dbReference type="ChEBI" id="CHEBI:37575"/>
        <dbReference type="ChEBI" id="CHEBI:57841"/>
        <dbReference type="ChEBI" id="CHEBI:62890"/>
        <dbReference type="EC" id="2.5.1.3"/>
    </reaction>
</comment>
<feature type="binding site" evidence="10">
    <location>
        <position position="107"/>
    </location>
    <ligand>
        <name>4-amino-2-methyl-5-(diphosphooxymethyl)pyrimidine</name>
        <dbReference type="ChEBI" id="CHEBI:57841"/>
    </ligand>
</feature>
<dbReference type="AlphaFoldDB" id="A0A7C4VS06"/>
<dbReference type="HAMAP" id="MF_00097">
    <property type="entry name" value="TMP_synthase"/>
    <property type="match status" value="1"/>
</dbReference>
<feature type="domain" description="Thiamine phosphate synthase/TenI" evidence="13">
    <location>
        <begin position="6"/>
        <end position="187"/>
    </location>
</feature>
<gene>
    <name evidence="10 14" type="primary">thiE</name>
    <name evidence="14" type="ORF">ENS29_16325</name>
</gene>
<evidence type="ECO:0000256" key="10">
    <source>
        <dbReference type="HAMAP-Rule" id="MF_00097"/>
    </source>
</evidence>
<feature type="binding site" evidence="10">
    <location>
        <position position="68"/>
    </location>
    <ligand>
        <name>4-amino-2-methyl-5-(diphosphooxymethyl)pyrimidine</name>
        <dbReference type="ChEBI" id="CHEBI:57841"/>
    </ligand>
</feature>
<dbReference type="EMBL" id="DSUH01000374">
    <property type="protein sequence ID" value="HGU34391.1"/>
    <property type="molecule type" value="Genomic_DNA"/>
</dbReference>
<dbReference type="GO" id="GO:0004789">
    <property type="term" value="F:thiamine-phosphate diphosphorylase activity"/>
    <property type="evidence" value="ECO:0007669"/>
    <property type="project" value="UniProtKB-UniRule"/>
</dbReference>
<keyword evidence="6 10" id="KW-0784">Thiamine biosynthesis</keyword>
<dbReference type="Pfam" id="PF02581">
    <property type="entry name" value="TMP-TENI"/>
    <property type="match status" value="1"/>
</dbReference>
<organism evidence="14">
    <name type="scientific">Desulfatirhabdium butyrativorans</name>
    <dbReference type="NCBI Taxonomy" id="340467"/>
    <lineage>
        <taxon>Bacteria</taxon>
        <taxon>Pseudomonadati</taxon>
        <taxon>Thermodesulfobacteriota</taxon>
        <taxon>Desulfobacteria</taxon>
        <taxon>Desulfobacterales</taxon>
        <taxon>Desulfatirhabdiaceae</taxon>
        <taxon>Desulfatirhabdium</taxon>
    </lineage>
</organism>
<dbReference type="CDD" id="cd00564">
    <property type="entry name" value="TMP_TenI"/>
    <property type="match status" value="1"/>
</dbReference>
<feature type="binding site" evidence="10">
    <location>
        <position position="69"/>
    </location>
    <ligand>
        <name>Mg(2+)</name>
        <dbReference type="ChEBI" id="CHEBI:18420"/>
    </ligand>
</feature>
<dbReference type="SUPFAM" id="SSF51391">
    <property type="entry name" value="Thiamin phosphate synthase"/>
    <property type="match status" value="1"/>
</dbReference>
<dbReference type="GO" id="GO:0000287">
    <property type="term" value="F:magnesium ion binding"/>
    <property type="evidence" value="ECO:0007669"/>
    <property type="project" value="UniProtKB-UniRule"/>
</dbReference>
<keyword evidence="5 10" id="KW-0460">Magnesium</keyword>
<comment type="pathway">
    <text evidence="2 10 12">Cofactor biosynthesis; thiamine diphosphate biosynthesis; thiamine phosphate from 4-amino-2-methyl-5-diphosphomethylpyrimidine and 4-methyl-5-(2-phosphoethyl)-thiazole: step 1/1.</text>
</comment>
<evidence type="ECO:0000256" key="7">
    <source>
        <dbReference type="ARBA" id="ARBA00047334"/>
    </source>
</evidence>
<dbReference type="EC" id="2.5.1.3" evidence="10"/>
<feature type="binding site" evidence="10">
    <location>
        <begin position="184"/>
        <end position="185"/>
    </location>
    <ligand>
        <name>2-[(2R,5Z)-2-carboxy-4-methylthiazol-5(2H)-ylidene]ethyl phosphate</name>
        <dbReference type="ChEBI" id="CHEBI:62899"/>
    </ligand>
</feature>
<comment type="function">
    <text evidence="1 10">Condenses 4-methyl-5-(beta-hydroxyethyl)thiazole monophosphate (THZ-P) and 2-methyl-4-amino-5-hydroxymethyl pyrimidine pyrophosphate (HMP-PP) to form thiamine monophosphate (TMP).</text>
</comment>
<feature type="binding site" evidence="10">
    <location>
        <position position="88"/>
    </location>
    <ligand>
        <name>Mg(2+)</name>
        <dbReference type="ChEBI" id="CHEBI:18420"/>
    </ligand>
</feature>
<evidence type="ECO:0000256" key="4">
    <source>
        <dbReference type="ARBA" id="ARBA00022723"/>
    </source>
</evidence>